<dbReference type="InterPro" id="IPR029058">
    <property type="entry name" value="AB_hydrolase_fold"/>
</dbReference>
<protein>
    <submittedName>
        <fullName evidence="2">Alpha/beta hydrolase</fullName>
    </submittedName>
</protein>
<feature type="domain" description="AB hydrolase-1" evidence="1">
    <location>
        <begin position="45"/>
        <end position="288"/>
    </location>
</feature>
<reference evidence="2" key="2">
    <citation type="submission" date="2020-09" db="EMBL/GenBank/DDBJ databases">
        <authorList>
            <person name="Sun Q."/>
            <person name="Sedlacek I."/>
        </authorList>
    </citation>
    <scope>NUCLEOTIDE SEQUENCE</scope>
    <source>
        <strain evidence="2">CCM 7684</strain>
    </source>
</reference>
<accession>A0A8J2YJH0</accession>
<comment type="caution">
    <text evidence="2">The sequence shown here is derived from an EMBL/GenBank/DDBJ whole genome shotgun (WGS) entry which is preliminary data.</text>
</comment>
<evidence type="ECO:0000259" key="1">
    <source>
        <dbReference type="Pfam" id="PF12697"/>
    </source>
</evidence>
<dbReference type="InterPro" id="IPR050228">
    <property type="entry name" value="Carboxylesterase_BioH"/>
</dbReference>
<dbReference type="SUPFAM" id="SSF53474">
    <property type="entry name" value="alpha/beta-Hydrolases"/>
    <property type="match status" value="1"/>
</dbReference>
<dbReference type="AlphaFoldDB" id="A0A8J2YJH0"/>
<name>A0A8J2YJH0_9RHOB</name>
<dbReference type="PANTHER" id="PTHR43194:SF2">
    <property type="entry name" value="PEROXISOMAL MEMBRANE PROTEIN LPX1"/>
    <property type="match status" value="1"/>
</dbReference>
<organism evidence="2 3">
    <name type="scientific">Agaricicola taiwanensis</name>
    <dbReference type="NCBI Taxonomy" id="591372"/>
    <lineage>
        <taxon>Bacteria</taxon>
        <taxon>Pseudomonadati</taxon>
        <taxon>Pseudomonadota</taxon>
        <taxon>Alphaproteobacteria</taxon>
        <taxon>Rhodobacterales</taxon>
        <taxon>Paracoccaceae</taxon>
        <taxon>Agaricicola</taxon>
    </lineage>
</organism>
<dbReference type="PANTHER" id="PTHR43194">
    <property type="entry name" value="HYDROLASE ALPHA/BETA FOLD FAMILY"/>
    <property type="match status" value="1"/>
</dbReference>
<dbReference type="Proteomes" id="UP000602745">
    <property type="component" value="Unassembled WGS sequence"/>
</dbReference>
<evidence type="ECO:0000313" key="3">
    <source>
        <dbReference type="Proteomes" id="UP000602745"/>
    </source>
</evidence>
<keyword evidence="2" id="KW-0378">Hydrolase</keyword>
<dbReference type="EMBL" id="BMCP01000002">
    <property type="protein sequence ID" value="GGE48151.1"/>
    <property type="molecule type" value="Genomic_DNA"/>
</dbReference>
<sequence>MTDAAVAPSSAADAGVRSLFLRAPDGLKLHLRDYGLTAVSDRLPVVCLPGLARTAADFDVLARALSSGEEPRRVLALDYRGRGLSEHDPDWRRYDVRVELADVLSILDALGITRAVLVGTSRGGLISMAMSAARPALIAGVVLNDIGPVIETQGLLRIRGYVGKLPQPRSWPEAADILRRLTDGQFPAIPPQDWTELARLTWREGKDGLELCYDPALLKTVETLDLERPLPPLWQFFDGLGAMPLLIVRGEHSDILSEDTLTEMQHRHPRIEIHHALGEGHAPFLRDEASIGRIADFVRNIT</sequence>
<evidence type="ECO:0000313" key="2">
    <source>
        <dbReference type="EMBL" id="GGE48151.1"/>
    </source>
</evidence>
<dbReference type="InterPro" id="IPR000073">
    <property type="entry name" value="AB_hydrolase_1"/>
</dbReference>
<dbReference type="RefSeq" id="WP_188410212.1">
    <property type="nucleotide sequence ID" value="NZ_BMCP01000002.1"/>
</dbReference>
<gene>
    <name evidence="2" type="ORF">GCM10007276_26730</name>
</gene>
<keyword evidence="3" id="KW-1185">Reference proteome</keyword>
<dbReference type="GO" id="GO:0016787">
    <property type="term" value="F:hydrolase activity"/>
    <property type="evidence" value="ECO:0007669"/>
    <property type="project" value="UniProtKB-KW"/>
</dbReference>
<dbReference type="Pfam" id="PF12697">
    <property type="entry name" value="Abhydrolase_6"/>
    <property type="match status" value="1"/>
</dbReference>
<proteinExistence type="predicted"/>
<reference evidence="2" key="1">
    <citation type="journal article" date="2014" name="Int. J. Syst. Evol. Microbiol.">
        <title>Complete genome sequence of Corynebacterium casei LMG S-19264T (=DSM 44701T), isolated from a smear-ripened cheese.</title>
        <authorList>
            <consortium name="US DOE Joint Genome Institute (JGI-PGF)"/>
            <person name="Walter F."/>
            <person name="Albersmeier A."/>
            <person name="Kalinowski J."/>
            <person name="Ruckert C."/>
        </authorList>
    </citation>
    <scope>NUCLEOTIDE SEQUENCE</scope>
    <source>
        <strain evidence="2">CCM 7684</strain>
    </source>
</reference>
<dbReference type="Gene3D" id="3.40.50.1820">
    <property type="entry name" value="alpha/beta hydrolase"/>
    <property type="match status" value="1"/>
</dbReference>